<sequence>MLLLTICVFPFFFLQPTRPFRGVRQSINSFPAFGSGVGFFCGGFCRATNTTTFAAGRGLKLCESASEHHRNWSVRRSGVCLYRRA</sequence>
<keyword evidence="1" id="KW-0732">Signal</keyword>
<feature type="signal peptide" evidence="1">
    <location>
        <begin position="1"/>
        <end position="19"/>
    </location>
</feature>
<dbReference type="EMBL" id="GGFL01015918">
    <property type="protein sequence ID" value="MBW80096.1"/>
    <property type="molecule type" value="Transcribed_RNA"/>
</dbReference>
<feature type="chain" id="PRO_5014934779" evidence="1">
    <location>
        <begin position="20"/>
        <end position="85"/>
    </location>
</feature>
<evidence type="ECO:0000256" key="1">
    <source>
        <dbReference type="SAM" id="SignalP"/>
    </source>
</evidence>
<dbReference type="AlphaFoldDB" id="A0A2M4DRB9"/>
<reference evidence="2" key="1">
    <citation type="submission" date="2018-01" db="EMBL/GenBank/DDBJ databases">
        <title>An insight into the sialome of Amazonian anophelines.</title>
        <authorList>
            <person name="Ribeiro J.M."/>
            <person name="Scarpassa V."/>
            <person name="Calvo E."/>
        </authorList>
    </citation>
    <scope>NUCLEOTIDE SEQUENCE</scope>
</reference>
<name>A0A2M4DRB9_ANODA</name>
<evidence type="ECO:0000313" key="2">
    <source>
        <dbReference type="EMBL" id="MBW80096.1"/>
    </source>
</evidence>
<accession>A0A2M4DRB9</accession>
<organism evidence="2">
    <name type="scientific">Anopheles darlingi</name>
    <name type="common">Mosquito</name>
    <dbReference type="NCBI Taxonomy" id="43151"/>
    <lineage>
        <taxon>Eukaryota</taxon>
        <taxon>Metazoa</taxon>
        <taxon>Ecdysozoa</taxon>
        <taxon>Arthropoda</taxon>
        <taxon>Hexapoda</taxon>
        <taxon>Insecta</taxon>
        <taxon>Pterygota</taxon>
        <taxon>Neoptera</taxon>
        <taxon>Endopterygota</taxon>
        <taxon>Diptera</taxon>
        <taxon>Nematocera</taxon>
        <taxon>Culicoidea</taxon>
        <taxon>Culicidae</taxon>
        <taxon>Anophelinae</taxon>
        <taxon>Anopheles</taxon>
    </lineage>
</organism>
<protein>
    <submittedName>
        <fullName evidence="2">Putative secreted protein</fullName>
    </submittedName>
</protein>
<proteinExistence type="predicted"/>